<dbReference type="EMBL" id="BLIV01000006">
    <property type="protein sequence ID" value="GFE51391.1"/>
    <property type="molecule type" value="Genomic_DNA"/>
</dbReference>
<dbReference type="OrthoDB" id="7867090at2"/>
<evidence type="ECO:0000313" key="3">
    <source>
        <dbReference type="EMBL" id="GFE51391.1"/>
    </source>
</evidence>
<name>A0A640VWD6_9RHOB</name>
<protein>
    <recommendedName>
        <fullName evidence="2">DUF2059 domain-containing protein</fullName>
    </recommendedName>
</protein>
<feature type="chain" id="PRO_5025040389" description="DUF2059 domain-containing protein" evidence="1">
    <location>
        <begin position="21"/>
        <end position="175"/>
    </location>
</feature>
<feature type="signal peptide" evidence="1">
    <location>
        <begin position="1"/>
        <end position="20"/>
    </location>
</feature>
<evidence type="ECO:0000313" key="4">
    <source>
        <dbReference type="Proteomes" id="UP000436522"/>
    </source>
</evidence>
<dbReference type="RefSeq" id="WP_159979061.1">
    <property type="nucleotide sequence ID" value="NZ_BLIV01000006.1"/>
</dbReference>
<dbReference type="AlphaFoldDB" id="A0A640VWD6"/>
<keyword evidence="1" id="KW-0732">Signal</keyword>
<comment type="caution">
    <text evidence="3">The sequence shown here is derived from an EMBL/GenBank/DDBJ whole genome shotgun (WGS) entry which is preliminary data.</text>
</comment>
<proteinExistence type="predicted"/>
<dbReference type="Proteomes" id="UP000436522">
    <property type="component" value="Unassembled WGS sequence"/>
</dbReference>
<gene>
    <name evidence="3" type="ORF">So717_31440</name>
</gene>
<accession>A0A640VWD6</accession>
<keyword evidence="4" id="KW-1185">Reference proteome</keyword>
<organism evidence="3 4">
    <name type="scientific">Roseobacter cerasinus</name>
    <dbReference type="NCBI Taxonomy" id="2602289"/>
    <lineage>
        <taxon>Bacteria</taxon>
        <taxon>Pseudomonadati</taxon>
        <taxon>Pseudomonadota</taxon>
        <taxon>Alphaproteobacteria</taxon>
        <taxon>Rhodobacterales</taxon>
        <taxon>Roseobacteraceae</taxon>
        <taxon>Roseobacter</taxon>
    </lineage>
</organism>
<sequence>MKTFLMTAALALSLAAPVAADPEKDADYIVAQTVTDELFLGALTAQRPLVRDALTQQFGQRGIVISDMDRFMDIFFAEFVGEFTDTMRGEIRKLYLAEFSPDELSTIAEFYATPAGQSLVERTPELMLTLAQTGQVAGQRAGENAGGRVARRLEDEGISLDMERGTMDALLDFLR</sequence>
<reference evidence="3 4" key="1">
    <citation type="submission" date="2019-12" db="EMBL/GenBank/DDBJ databases">
        <title>Roseobacter cerasinus sp. nov., isolated from seawater around aquaculture.</title>
        <authorList>
            <person name="Muramatsu S."/>
            <person name="Takabe Y."/>
            <person name="Mori K."/>
            <person name="Takaichi S."/>
            <person name="Hanada S."/>
        </authorList>
    </citation>
    <scope>NUCLEOTIDE SEQUENCE [LARGE SCALE GENOMIC DNA]</scope>
    <source>
        <strain evidence="3 4">AI77</strain>
    </source>
</reference>
<evidence type="ECO:0000256" key="1">
    <source>
        <dbReference type="SAM" id="SignalP"/>
    </source>
</evidence>
<dbReference type="Pfam" id="PF09832">
    <property type="entry name" value="DUF2059"/>
    <property type="match status" value="1"/>
</dbReference>
<feature type="domain" description="DUF2059" evidence="2">
    <location>
        <begin position="85"/>
        <end position="141"/>
    </location>
</feature>
<dbReference type="InterPro" id="IPR018637">
    <property type="entry name" value="DUF2059"/>
</dbReference>
<evidence type="ECO:0000259" key="2">
    <source>
        <dbReference type="Pfam" id="PF09832"/>
    </source>
</evidence>